<accession>A0AAV9ELD1</accession>
<protein>
    <recommendedName>
        <fullName evidence="1">RNase H type-1 domain-containing protein</fullName>
    </recommendedName>
</protein>
<proteinExistence type="predicted"/>
<dbReference type="EMBL" id="JAUJYO010000006">
    <property type="protein sequence ID" value="KAK1313058.1"/>
    <property type="molecule type" value="Genomic_DNA"/>
</dbReference>
<keyword evidence="3" id="KW-1185">Reference proteome</keyword>
<evidence type="ECO:0000259" key="1">
    <source>
        <dbReference type="PROSITE" id="PS50879"/>
    </source>
</evidence>
<dbReference type="GO" id="GO:0004523">
    <property type="term" value="F:RNA-DNA hybrid ribonuclease activity"/>
    <property type="evidence" value="ECO:0007669"/>
    <property type="project" value="InterPro"/>
</dbReference>
<evidence type="ECO:0000313" key="2">
    <source>
        <dbReference type="EMBL" id="KAK1313058.1"/>
    </source>
</evidence>
<dbReference type="InterPro" id="IPR036397">
    <property type="entry name" value="RNaseH_sf"/>
</dbReference>
<dbReference type="InterPro" id="IPR044730">
    <property type="entry name" value="RNase_H-like_dom_plant"/>
</dbReference>
<dbReference type="InterPro" id="IPR053151">
    <property type="entry name" value="RNase_H-like"/>
</dbReference>
<comment type="caution">
    <text evidence="2">The sequence shown here is derived from an EMBL/GenBank/DDBJ whole genome shotgun (WGS) entry which is preliminary data.</text>
</comment>
<sequence>MQHGLDIIISEPTLQIQEVFWVPPPVGWLKANTDGSKSDDRAGYGFILRDQFGHLVQAIAARVEAKTINFLELQAIGQSVKAAMELGVNHLWVESDSKVAIHWVTRSDKVPWRARRLCNSIRTDCRTFIEVKLTHIHREGNAPANMLASWQSQMGCTKFLRTHVWVELQALMDRDISGSPFIREKLR</sequence>
<dbReference type="Gene3D" id="3.30.420.10">
    <property type="entry name" value="Ribonuclease H-like superfamily/Ribonuclease H"/>
    <property type="match status" value="1"/>
</dbReference>
<feature type="domain" description="RNase H type-1" evidence="1">
    <location>
        <begin position="25"/>
        <end position="153"/>
    </location>
</feature>
<reference evidence="2" key="1">
    <citation type="journal article" date="2023" name="Nat. Commun.">
        <title>Diploid and tetraploid genomes of Acorus and the evolution of monocots.</title>
        <authorList>
            <person name="Ma L."/>
            <person name="Liu K.W."/>
            <person name="Li Z."/>
            <person name="Hsiao Y.Y."/>
            <person name="Qi Y."/>
            <person name="Fu T."/>
            <person name="Tang G.D."/>
            <person name="Zhang D."/>
            <person name="Sun W.H."/>
            <person name="Liu D.K."/>
            <person name="Li Y."/>
            <person name="Chen G.Z."/>
            <person name="Liu X.D."/>
            <person name="Liao X.Y."/>
            <person name="Jiang Y.T."/>
            <person name="Yu X."/>
            <person name="Hao Y."/>
            <person name="Huang J."/>
            <person name="Zhao X.W."/>
            <person name="Ke S."/>
            <person name="Chen Y.Y."/>
            <person name="Wu W.L."/>
            <person name="Hsu J.L."/>
            <person name="Lin Y.F."/>
            <person name="Huang M.D."/>
            <person name="Li C.Y."/>
            <person name="Huang L."/>
            <person name="Wang Z.W."/>
            <person name="Zhao X."/>
            <person name="Zhong W.Y."/>
            <person name="Peng D.H."/>
            <person name="Ahmad S."/>
            <person name="Lan S."/>
            <person name="Zhang J.S."/>
            <person name="Tsai W.C."/>
            <person name="Van de Peer Y."/>
            <person name="Liu Z.J."/>
        </authorList>
    </citation>
    <scope>NUCLEOTIDE SEQUENCE</scope>
    <source>
        <strain evidence="2">CP</strain>
    </source>
</reference>
<dbReference type="PANTHER" id="PTHR47723:SF19">
    <property type="entry name" value="POLYNUCLEOTIDYL TRANSFERASE, RIBONUCLEASE H-LIKE SUPERFAMILY PROTEIN"/>
    <property type="match status" value="1"/>
</dbReference>
<dbReference type="PROSITE" id="PS50879">
    <property type="entry name" value="RNASE_H_1"/>
    <property type="match status" value="1"/>
</dbReference>
<reference evidence="2" key="2">
    <citation type="submission" date="2023-06" db="EMBL/GenBank/DDBJ databases">
        <authorList>
            <person name="Ma L."/>
            <person name="Liu K.-W."/>
            <person name="Li Z."/>
            <person name="Hsiao Y.-Y."/>
            <person name="Qi Y."/>
            <person name="Fu T."/>
            <person name="Tang G."/>
            <person name="Zhang D."/>
            <person name="Sun W.-H."/>
            <person name="Liu D.-K."/>
            <person name="Li Y."/>
            <person name="Chen G.-Z."/>
            <person name="Liu X.-D."/>
            <person name="Liao X.-Y."/>
            <person name="Jiang Y.-T."/>
            <person name="Yu X."/>
            <person name="Hao Y."/>
            <person name="Huang J."/>
            <person name="Zhao X.-W."/>
            <person name="Ke S."/>
            <person name="Chen Y.-Y."/>
            <person name="Wu W.-L."/>
            <person name="Hsu J.-L."/>
            <person name="Lin Y.-F."/>
            <person name="Huang M.-D."/>
            <person name="Li C.-Y."/>
            <person name="Huang L."/>
            <person name="Wang Z.-W."/>
            <person name="Zhao X."/>
            <person name="Zhong W.-Y."/>
            <person name="Peng D.-H."/>
            <person name="Ahmad S."/>
            <person name="Lan S."/>
            <person name="Zhang J.-S."/>
            <person name="Tsai W.-C."/>
            <person name="Van De Peer Y."/>
            <person name="Liu Z.-J."/>
        </authorList>
    </citation>
    <scope>NUCLEOTIDE SEQUENCE</scope>
    <source>
        <strain evidence="2">CP</strain>
        <tissue evidence="2">Leaves</tissue>
    </source>
</reference>
<dbReference type="AlphaFoldDB" id="A0AAV9ELD1"/>
<evidence type="ECO:0000313" key="3">
    <source>
        <dbReference type="Proteomes" id="UP001180020"/>
    </source>
</evidence>
<name>A0AAV9ELD1_ACOCL</name>
<organism evidence="2 3">
    <name type="scientific">Acorus calamus</name>
    <name type="common">Sweet flag</name>
    <dbReference type="NCBI Taxonomy" id="4465"/>
    <lineage>
        <taxon>Eukaryota</taxon>
        <taxon>Viridiplantae</taxon>
        <taxon>Streptophyta</taxon>
        <taxon>Embryophyta</taxon>
        <taxon>Tracheophyta</taxon>
        <taxon>Spermatophyta</taxon>
        <taxon>Magnoliopsida</taxon>
        <taxon>Liliopsida</taxon>
        <taxon>Acoraceae</taxon>
        <taxon>Acorus</taxon>
    </lineage>
</organism>
<dbReference type="Proteomes" id="UP001180020">
    <property type="component" value="Unassembled WGS sequence"/>
</dbReference>
<dbReference type="CDD" id="cd06222">
    <property type="entry name" value="RNase_H_like"/>
    <property type="match status" value="1"/>
</dbReference>
<gene>
    <name evidence="2" type="ORF">QJS10_CPA06g01115</name>
</gene>
<dbReference type="Pfam" id="PF13456">
    <property type="entry name" value="RVT_3"/>
    <property type="match status" value="1"/>
</dbReference>
<dbReference type="GO" id="GO:0003676">
    <property type="term" value="F:nucleic acid binding"/>
    <property type="evidence" value="ECO:0007669"/>
    <property type="project" value="InterPro"/>
</dbReference>
<dbReference type="InterPro" id="IPR002156">
    <property type="entry name" value="RNaseH_domain"/>
</dbReference>
<dbReference type="SUPFAM" id="SSF53098">
    <property type="entry name" value="Ribonuclease H-like"/>
    <property type="match status" value="1"/>
</dbReference>
<dbReference type="InterPro" id="IPR012337">
    <property type="entry name" value="RNaseH-like_sf"/>
</dbReference>
<dbReference type="PANTHER" id="PTHR47723">
    <property type="entry name" value="OS05G0353850 PROTEIN"/>
    <property type="match status" value="1"/>
</dbReference>